<name>A0A517XYQ2_9BACT</name>
<dbReference type="AlphaFoldDB" id="A0A517XYQ2"/>
<keyword evidence="3" id="KW-1185">Reference proteome</keyword>
<feature type="transmembrane region" description="Helical" evidence="1">
    <location>
        <begin position="105"/>
        <end position="127"/>
    </location>
</feature>
<keyword evidence="1" id="KW-1133">Transmembrane helix</keyword>
<dbReference type="RefSeq" id="WP_202920336.1">
    <property type="nucleotide sequence ID" value="NZ_CP036273.1"/>
</dbReference>
<protein>
    <submittedName>
        <fullName evidence="2">Uncharacterized protein</fullName>
    </submittedName>
</protein>
<gene>
    <name evidence="2" type="ORF">ETAA1_45710</name>
</gene>
<keyword evidence="1" id="KW-0812">Transmembrane</keyword>
<evidence type="ECO:0000313" key="3">
    <source>
        <dbReference type="Proteomes" id="UP000319576"/>
    </source>
</evidence>
<sequence>MSADPPPPWWVLPNVAALDAPAVAAVWQRFLADRFGVDVPWAATAALAAAVWAVYLADRRLDARRGDPRSDRHRVAARSPRLFAAGAGLAAALALAFATQLPESYVLFGAGVGGGVAAYLAVVHAAAGGLGRLPGAKEFLVGVGFAAGVAVPLMAEGSPAAWPPAVAAFAALCWLNCRLIDRWESGARPTRADALLAAGVLVAATWPPPVVGGAVGAAVGALVVVHVAAGSAPRAARVLADVVLLTPLAAWGLA</sequence>
<evidence type="ECO:0000256" key="1">
    <source>
        <dbReference type="SAM" id="Phobius"/>
    </source>
</evidence>
<feature type="transmembrane region" description="Helical" evidence="1">
    <location>
        <begin position="79"/>
        <end position="99"/>
    </location>
</feature>
<keyword evidence="1" id="KW-0472">Membrane</keyword>
<dbReference type="KEGG" id="uli:ETAA1_45710"/>
<proteinExistence type="predicted"/>
<accession>A0A517XYQ2</accession>
<evidence type="ECO:0000313" key="2">
    <source>
        <dbReference type="EMBL" id="QDU22588.1"/>
    </source>
</evidence>
<feature type="transmembrane region" description="Helical" evidence="1">
    <location>
        <begin position="214"/>
        <end position="232"/>
    </location>
</feature>
<organism evidence="2 3">
    <name type="scientific">Urbifossiella limnaea</name>
    <dbReference type="NCBI Taxonomy" id="2528023"/>
    <lineage>
        <taxon>Bacteria</taxon>
        <taxon>Pseudomonadati</taxon>
        <taxon>Planctomycetota</taxon>
        <taxon>Planctomycetia</taxon>
        <taxon>Gemmatales</taxon>
        <taxon>Gemmataceae</taxon>
        <taxon>Urbifossiella</taxon>
    </lineage>
</organism>
<reference evidence="2 3" key="1">
    <citation type="submission" date="2019-02" db="EMBL/GenBank/DDBJ databases">
        <title>Deep-cultivation of Planctomycetes and their phenomic and genomic characterization uncovers novel biology.</title>
        <authorList>
            <person name="Wiegand S."/>
            <person name="Jogler M."/>
            <person name="Boedeker C."/>
            <person name="Pinto D."/>
            <person name="Vollmers J."/>
            <person name="Rivas-Marin E."/>
            <person name="Kohn T."/>
            <person name="Peeters S.H."/>
            <person name="Heuer A."/>
            <person name="Rast P."/>
            <person name="Oberbeckmann S."/>
            <person name="Bunk B."/>
            <person name="Jeske O."/>
            <person name="Meyerdierks A."/>
            <person name="Storesund J.E."/>
            <person name="Kallscheuer N."/>
            <person name="Luecker S."/>
            <person name="Lage O.M."/>
            <person name="Pohl T."/>
            <person name="Merkel B.J."/>
            <person name="Hornburger P."/>
            <person name="Mueller R.-W."/>
            <person name="Bruemmer F."/>
            <person name="Labrenz M."/>
            <person name="Spormann A.M."/>
            <person name="Op den Camp H."/>
            <person name="Overmann J."/>
            <person name="Amann R."/>
            <person name="Jetten M.S.M."/>
            <person name="Mascher T."/>
            <person name="Medema M.H."/>
            <person name="Devos D.P."/>
            <person name="Kaster A.-K."/>
            <person name="Ovreas L."/>
            <person name="Rohde M."/>
            <person name="Galperin M.Y."/>
            <person name="Jogler C."/>
        </authorList>
    </citation>
    <scope>NUCLEOTIDE SEQUENCE [LARGE SCALE GENOMIC DNA]</scope>
    <source>
        <strain evidence="2 3">ETA_A1</strain>
    </source>
</reference>
<dbReference type="Proteomes" id="UP000319576">
    <property type="component" value="Chromosome"/>
</dbReference>
<feature type="transmembrane region" description="Helical" evidence="1">
    <location>
        <begin position="39"/>
        <end position="58"/>
    </location>
</feature>
<dbReference type="EMBL" id="CP036273">
    <property type="protein sequence ID" value="QDU22588.1"/>
    <property type="molecule type" value="Genomic_DNA"/>
</dbReference>
<feature type="transmembrane region" description="Helical" evidence="1">
    <location>
        <begin position="139"/>
        <end position="155"/>
    </location>
</feature>